<evidence type="ECO:0000256" key="2">
    <source>
        <dbReference type="ARBA" id="ARBA00022472"/>
    </source>
</evidence>
<dbReference type="InterPro" id="IPR038538">
    <property type="entry name" value="MTERF_sf"/>
</dbReference>
<name>A0AAV0F413_9ASTE</name>
<comment type="similarity">
    <text evidence="1">Belongs to the mTERF family.</text>
</comment>
<keyword evidence="2" id="KW-0805">Transcription regulation</keyword>
<evidence type="ECO:0000313" key="5">
    <source>
        <dbReference type="Proteomes" id="UP001152523"/>
    </source>
</evidence>
<gene>
    <name evidence="4" type="ORF">CEPIT_LOCUS30371</name>
</gene>
<dbReference type="PANTHER" id="PTHR13068">
    <property type="entry name" value="CGI-12 PROTEIN-RELATED"/>
    <property type="match status" value="1"/>
</dbReference>
<reference evidence="4" key="1">
    <citation type="submission" date="2022-07" db="EMBL/GenBank/DDBJ databases">
        <authorList>
            <person name="Macas J."/>
            <person name="Novak P."/>
            <person name="Neumann P."/>
        </authorList>
    </citation>
    <scope>NUCLEOTIDE SEQUENCE</scope>
</reference>
<dbReference type="SMART" id="SM00733">
    <property type="entry name" value="Mterf"/>
    <property type="match status" value="9"/>
</dbReference>
<dbReference type="Proteomes" id="UP001152523">
    <property type="component" value="Unassembled WGS sequence"/>
</dbReference>
<keyword evidence="3" id="KW-0809">Transit peptide</keyword>
<organism evidence="4 5">
    <name type="scientific">Cuscuta epithymum</name>
    <dbReference type="NCBI Taxonomy" id="186058"/>
    <lineage>
        <taxon>Eukaryota</taxon>
        <taxon>Viridiplantae</taxon>
        <taxon>Streptophyta</taxon>
        <taxon>Embryophyta</taxon>
        <taxon>Tracheophyta</taxon>
        <taxon>Spermatophyta</taxon>
        <taxon>Magnoliopsida</taxon>
        <taxon>eudicotyledons</taxon>
        <taxon>Gunneridae</taxon>
        <taxon>Pentapetalae</taxon>
        <taxon>asterids</taxon>
        <taxon>lamiids</taxon>
        <taxon>Solanales</taxon>
        <taxon>Convolvulaceae</taxon>
        <taxon>Cuscuteae</taxon>
        <taxon>Cuscuta</taxon>
        <taxon>Cuscuta subgen. Cuscuta</taxon>
    </lineage>
</organism>
<keyword evidence="2" id="KW-0804">Transcription</keyword>
<evidence type="ECO:0000256" key="3">
    <source>
        <dbReference type="ARBA" id="ARBA00022946"/>
    </source>
</evidence>
<keyword evidence="2" id="KW-0806">Transcription termination</keyword>
<protein>
    <submittedName>
        <fullName evidence="4">Uncharacterized protein</fullName>
    </submittedName>
</protein>
<dbReference type="PANTHER" id="PTHR13068:SF3">
    <property type="entry name" value="MITOCHONDRIAL TRANSCRIPTION TERMINATION FACTOR FAMILY PROTEIN"/>
    <property type="match status" value="1"/>
</dbReference>
<evidence type="ECO:0000313" key="4">
    <source>
        <dbReference type="EMBL" id="CAH9130106.1"/>
    </source>
</evidence>
<dbReference type="GO" id="GO:0006353">
    <property type="term" value="P:DNA-templated transcription termination"/>
    <property type="evidence" value="ECO:0007669"/>
    <property type="project" value="UniProtKB-KW"/>
</dbReference>
<dbReference type="GO" id="GO:0003676">
    <property type="term" value="F:nucleic acid binding"/>
    <property type="evidence" value="ECO:0007669"/>
    <property type="project" value="InterPro"/>
</dbReference>
<dbReference type="FunFam" id="1.25.70.10:FF:000015">
    <property type="entry name" value="Mitochondrial transcription termination factor family protein"/>
    <property type="match status" value="1"/>
</dbReference>
<dbReference type="Pfam" id="PF02536">
    <property type="entry name" value="mTERF"/>
    <property type="match status" value="1"/>
</dbReference>
<dbReference type="InterPro" id="IPR003690">
    <property type="entry name" value="MTERF"/>
</dbReference>
<dbReference type="AlphaFoldDB" id="A0AAV0F413"/>
<dbReference type="Gene3D" id="1.25.70.10">
    <property type="entry name" value="Transcription termination factor 3, mitochondrial"/>
    <property type="match status" value="1"/>
</dbReference>
<dbReference type="EMBL" id="CAMAPF010000958">
    <property type="protein sequence ID" value="CAH9130106.1"/>
    <property type="molecule type" value="Genomic_DNA"/>
</dbReference>
<evidence type="ECO:0000256" key="1">
    <source>
        <dbReference type="ARBA" id="ARBA00007692"/>
    </source>
</evidence>
<sequence length="626" mass="71508">MQFDWLPKRITASLLNLNSHSHHIICPAIPTNDSSIFLQRSISCYSGSTSADCFYLKHRIYPNNIRPRCRNVKFGPFVQPRCSSSTLIGKGEGEEEEKLGEARGALCDYLRQLGISTEEATEIALAAPSYLKMLIESVEDLDELSLWNSWTNSASAPPHSQLPQQPPSFRTKVYQMARQKGDKGMLPYLESAGLTLSSATHLARYLSSSHTLPDLIQKVNYLNEVLFSHTGDEWVVGKSARRMMTHLSISIDDDVQQTLSFFEKIQARRGGLDSLGSKDTSFRHLIESFPHLLLLPLETKMEPILQILEDIGVSHGCKRQILLLFPPIIFYDVEKDIRPRLHSFVKVGAVDQDFGLMLLKYPWILSASILQNYERILNFFNKEKIPIASVAHAIKRWPLLLGCSVDKLKLMLDQFRDLGIINKKLGKVIATSPQLLVQRPKDFLQVVCFLRDVGVGEDTLVRILIRCPEIFASSIQRTLERKLAFLSTIGVSRSHFQRVIRKYPEFFICDVDGSLLPRVRYLMHAGISKRDISFMVRKFSPLLGYSIEKILRPKLEFLVNTMGKGIREVVEYPRYFSYSLEKKIKPRYWVLKSRNVDFSLKDMLGKNDDEFLSEFMGAERMLLPPS</sequence>
<keyword evidence="5" id="KW-1185">Reference proteome</keyword>
<comment type="caution">
    <text evidence="4">The sequence shown here is derived from an EMBL/GenBank/DDBJ whole genome shotgun (WGS) entry which is preliminary data.</text>
</comment>
<accession>A0AAV0F413</accession>
<proteinExistence type="inferred from homology"/>